<comment type="caution">
    <text evidence="2">The sequence shown here is derived from an EMBL/GenBank/DDBJ whole genome shotgun (WGS) entry which is preliminary data.</text>
</comment>
<dbReference type="EMBL" id="LHQM01000003">
    <property type="protein sequence ID" value="KPJ23224.1"/>
    <property type="molecule type" value="Genomic_DNA"/>
</dbReference>
<dbReference type="Proteomes" id="UP000049578">
    <property type="component" value="Unassembled WGS sequence"/>
</dbReference>
<dbReference type="GO" id="GO:0007165">
    <property type="term" value="P:signal transduction"/>
    <property type="evidence" value="ECO:0007669"/>
    <property type="project" value="TreeGrafter"/>
</dbReference>
<dbReference type="STRING" id="119224.AKK44_00980"/>
<proteinExistence type="predicted"/>
<feature type="binding site" evidence="1">
    <location>
        <position position="85"/>
    </location>
    <ligand>
        <name>Mg(2+)</name>
        <dbReference type="ChEBI" id="CHEBI:18420"/>
        <label>1</label>
        <note>catalytic</note>
    </ligand>
</feature>
<dbReference type="PANTHER" id="PTHR20854">
    <property type="entry name" value="INOSITOL MONOPHOSPHATASE"/>
    <property type="match status" value="1"/>
</dbReference>
<evidence type="ECO:0000313" key="2">
    <source>
        <dbReference type="EMBL" id="KPJ23224.1"/>
    </source>
</evidence>
<dbReference type="InterPro" id="IPR000760">
    <property type="entry name" value="Inositol_monophosphatase-like"/>
</dbReference>
<dbReference type="CDD" id="cd01637">
    <property type="entry name" value="IMPase_like"/>
    <property type="match status" value="1"/>
</dbReference>
<feature type="binding site" evidence="1">
    <location>
        <position position="66"/>
    </location>
    <ligand>
        <name>Mg(2+)</name>
        <dbReference type="ChEBI" id="CHEBI:18420"/>
        <label>1</label>
        <note>catalytic</note>
    </ligand>
</feature>
<dbReference type="SUPFAM" id="SSF56655">
    <property type="entry name" value="Carbohydrate phosphatase"/>
    <property type="match status" value="1"/>
</dbReference>
<dbReference type="GO" id="GO:0006020">
    <property type="term" value="P:inositol metabolic process"/>
    <property type="evidence" value="ECO:0007669"/>
    <property type="project" value="TreeGrafter"/>
</dbReference>
<dbReference type="GO" id="GO:0046872">
    <property type="term" value="F:metal ion binding"/>
    <property type="evidence" value="ECO:0007669"/>
    <property type="project" value="UniProtKB-KW"/>
</dbReference>
<gene>
    <name evidence="2" type="ORF">AKK44_00980</name>
</gene>
<accession>A0A0P6SL59</accession>
<name>A0A0P6SL59_9STRE</name>
<dbReference type="PRINTS" id="PR00377">
    <property type="entry name" value="IMPHPHTASES"/>
</dbReference>
<dbReference type="GO" id="GO:0008934">
    <property type="term" value="F:inositol monophosphate 1-phosphatase activity"/>
    <property type="evidence" value="ECO:0007669"/>
    <property type="project" value="TreeGrafter"/>
</dbReference>
<evidence type="ECO:0000313" key="3">
    <source>
        <dbReference type="Proteomes" id="UP000049578"/>
    </source>
</evidence>
<comment type="cofactor">
    <cofactor evidence="1">
        <name>Mg(2+)</name>
        <dbReference type="ChEBI" id="CHEBI:18420"/>
    </cofactor>
</comment>
<keyword evidence="1" id="KW-0479">Metal-binding</keyword>
<dbReference type="Gene3D" id="3.30.540.10">
    <property type="entry name" value="Fructose-1,6-Bisphosphatase, subunit A, domain 1"/>
    <property type="match status" value="1"/>
</dbReference>
<dbReference type="RefSeq" id="WP_054278126.1">
    <property type="nucleotide sequence ID" value="NZ_LHQM01000003.1"/>
</dbReference>
<feature type="binding site" evidence="1">
    <location>
        <position position="86"/>
    </location>
    <ligand>
        <name>Mg(2+)</name>
        <dbReference type="ChEBI" id="CHEBI:18420"/>
        <label>1</label>
        <note>catalytic</note>
    </ligand>
</feature>
<evidence type="ECO:0000256" key="1">
    <source>
        <dbReference type="PIRSR" id="PIRSR600760-2"/>
    </source>
</evidence>
<dbReference type="Pfam" id="PF00459">
    <property type="entry name" value="Inositol_P"/>
    <property type="match status" value="1"/>
</dbReference>
<reference evidence="2 3" key="1">
    <citation type="submission" date="2015-08" db="EMBL/GenBank/DDBJ databases">
        <title>Genome sequence of Streptococcus phocae subsp. phocae ATCC 51973T isolated from liver specimen obtained from seal.</title>
        <authorList>
            <person name="Avendano-Herrera R."/>
        </authorList>
    </citation>
    <scope>NUCLEOTIDE SEQUENCE [LARGE SCALE GENOMIC DNA]</scope>
    <source>
        <strain evidence="2 3">ATCC 51973</strain>
    </source>
</reference>
<dbReference type="Gene3D" id="3.40.190.80">
    <property type="match status" value="1"/>
</dbReference>
<dbReference type="AlphaFoldDB" id="A0A0P6SL59"/>
<organism evidence="2 3">
    <name type="scientific">Streptococcus phocae</name>
    <dbReference type="NCBI Taxonomy" id="119224"/>
    <lineage>
        <taxon>Bacteria</taxon>
        <taxon>Bacillati</taxon>
        <taxon>Bacillota</taxon>
        <taxon>Bacilli</taxon>
        <taxon>Lactobacillales</taxon>
        <taxon>Streptococcaceae</taxon>
        <taxon>Streptococcus</taxon>
    </lineage>
</organism>
<feature type="binding site" evidence="1">
    <location>
        <position position="83"/>
    </location>
    <ligand>
        <name>Mg(2+)</name>
        <dbReference type="ChEBI" id="CHEBI:18420"/>
        <label>1</label>
        <note>catalytic</note>
    </ligand>
</feature>
<dbReference type="PANTHER" id="PTHR20854:SF4">
    <property type="entry name" value="INOSITOL-1-MONOPHOSPHATASE-RELATED"/>
    <property type="match status" value="1"/>
</dbReference>
<keyword evidence="1" id="KW-0460">Magnesium</keyword>
<sequence>MEDKYSFAQKIIKDVGTFIKERMREHLAIQVKTQFDDLVTNVDQEAQDFLISQIKTSYPTDYIIAEEDNVRHPISDGNVWVLDPIDGTVNFIVQGANFAVMIAYYEEGIGKFGLIYDVMEDQLFAGGGPFEVTMNGQALEAYQETPLERSLIGCNAGMFASNDYNVRELIHHTLGVRVYGGAGICMTKVMNRQLLAYFSHIQPWDYAAASIMGEKLGYVLLTMDGKQPDFQSRQKIMFVPKAKLSLIQTVLTKGFS</sequence>
<dbReference type="PATRIC" id="fig|119224.3.peg.932"/>
<protein>
    <submittedName>
        <fullName evidence="2">Inositol monophosphatase</fullName>
    </submittedName>
</protein>
<keyword evidence="3" id="KW-1185">Reference proteome</keyword>
<feature type="binding site" evidence="1">
    <location>
        <position position="205"/>
    </location>
    <ligand>
        <name>Mg(2+)</name>
        <dbReference type="ChEBI" id="CHEBI:18420"/>
        <label>1</label>
        <note>catalytic</note>
    </ligand>
</feature>